<dbReference type="SMART" id="SM00237">
    <property type="entry name" value="Calx_beta"/>
    <property type="match status" value="1"/>
</dbReference>
<name>A0ABS0BZA1_9GAMM</name>
<keyword evidence="2" id="KW-0677">Repeat</keyword>
<evidence type="ECO:0000256" key="5">
    <source>
        <dbReference type="SAM" id="SignalP"/>
    </source>
</evidence>
<evidence type="ECO:0000256" key="4">
    <source>
        <dbReference type="ARBA" id="ARBA00023065"/>
    </source>
</evidence>
<protein>
    <recommendedName>
        <fullName evidence="6">Calx-beta domain-containing protein</fullName>
    </recommendedName>
</protein>
<dbReference type="Pfam" id="PF03160">
    <property type="entry name" value="Calx-beta"/>
    <property type="match status" value="1"/>
</dbReference>
<comment type="caution">
    <text evidence="7">The sequence shown here is derived from an EMBL/GenBank/DDBJ whole genome shotgun (WGS) entry which is preliminary data.</text>
</comment>
<feature type="chain" id="PRO_5046896452" description="Calx-beta domain-containing protein" evidence="5">
    <location>
        <begin position="23"/>
        <end position="742"/>
    </location>
</feature>
<dbReference type="EMBL" id="JACBGI020000046">
    <property type="protein sequence ID" value="MBF6059119.1"/>
    <property type="molecule type" value="Genomic_DNA"/>
</dbReference>
<evidence type="ECO:0000256" key="1">
    <source>
        <dbReference type="ARBA" id="ARBA00022729"/>
    </source>
</evidence>
<dbReference type="PANTHER" id="PTHR11878:SF65">
    <property type="entry name" value="NA_CA-EXCHANGE PROTEIN, ISOFORM G"/>
    <property type="match status" value="1"/>
</dbReference>
<dbReference type="InterPro" id="IPR003644">
    <property type="entry name" value="Calx_beta"/>
</dbReference>
<keyword evidence="1 5" id="KW-0732">Signal</keyword>
<dbReference type="Proteomes" id="UP001193680">
    <property type="component" value="Unassembled WGS sequence"/>
</dbReference>
<dbReference type="Gene3D" id="1.10.1130.10">
    <property type="entry name" value="Flavocytochrome C3, Chain A"/>
    <property type="match status" value="1"/>
</dbReference>
<dbReference type="InterPro" id="IPR051171">
    <property type="entry name" value="CaCA"/>
</dbReference>
<accession>A0ABS0BZA1</accession>
<dbReference type="RefSeq" id="WP_185979281.1">
    <property type="nucleotide sequence ID" value="NZ_JACBGI020000046.1"/>
</dbReference>
<dbReference type="PROSITE" id="PS51257">
    <property type="entry name" value="PROKAR_LIPOPROTEIN"/>
    <property type="match status" value="1"/>
</dbReference>
<dbReference type="SUPFAM" id="SSF141072">
    <property type="entry name" value="CalX-like"/>
    <property type="match status" value="1"/>
</dbReference>
<feature type="signal peptide" evidence="5">
    <location>
        <begin position="1"/>
        <end position="22"/>
    </location>
</feature>
<keyword evidence="4" id="KW-0813">Transport</keyword>
<feature type="domain" description="Calx-beta" evidence="6">
    <location>
        <begin position="35"/>
        <end position="131"/>
    </location>
</feature>
<proteinExistence type="predicted"/>
<evidence type="ECO:0000313" key="8">
    <source>
        <dbReference type="Proteomes" id="UP001193680"/>
    </source>
</evidence>
<dbReference type="InterPro" id="IPR038081">
    <property type="entry name" value="CalX-like_sf"/>
</dbReference>
<reference evidence="7 8" key="1">
    <citation type="submission" date="2020-11" db="EMBL/GenBank/DDBJ databases">
        <title>Sulfur oxidizing isolate from Hospital Hole Sinkhole.</title>
        <authorList>
            <person name="Scott K.M."/>
        </authorList>
    </citation>
    <scope>NUCLEOTIDE SEQUENCE [LARGE SCALE GENOMIC DNA]</scope>
    <source>
        <strain evidence="7 8">HH1</strain>
    </source>
</reference>
<gene>
    <name evidence="7" type="ORF">H8792_012280</name>
</gene>
<dbReference type="Gene3D" id="2.60.40.2030">
    <property type="match status" value="1"/>
</dbReference>
<sequence length="742" mass="80025">MKIFSHFSWLRLFILALLTSLAACGGSGTNNGADNGNGNGDSGQPEISIADAQATDSATSIDVTVSLSKASDQTVTVNYATSDATAIAGTDYVATNGTLTFAPGETSQTATIALVDGRDTSVIKSFQVILSEAVKATITDAEAEISLLDGEHSEMFNNPTYSSTWGVKGVFTNASTCASCHTGTTTVMNYNGKDVSPATQWKHSVMAHSLNDPYFNAVVEEEVHIFPDKKVFIEDTCLRCHAPMASTHAHQNIELLTEDPTGLSPDGGYPFATAISESHAREGISCTACHQIQDQNLGEVASMSGHYTIKSEEENNGVAPSIFGPFQSPIGQAMQNQTIYTPEHGAHIRESAMCATCHNLYTPTLDLEGNPYLVDGSMAQFPEQTPFWDWKNSKYPAEGQTCQKCHMAEPEPGYTTPITTRPNNATDRPAAYDDADGAFSVHEFVGGNGYLLGLLKTYMEELGIADKTTESGFDEKIAQTRSMLSRAATLEINPVNNGGSLSIPVTITNLTGHRLPTSFPSRRMWVHLKVTDTNGSIVFESGATDDDGLLAKDDQFNAYECLKIEKDHTSGFDYSSCYEPHHDTISDASQVAIYEPVLGDVNGDITHVLLHANQYLKDNRIPPIGWTLANRHPNPVTPGMYDDDINGLATADSNFASGKDGSGADGKDTVTYEVNTTGATGPFTVEAELRYQSIRPSFVHGMHADDPEHGIEGESYVKRFKEMYEEHPPIPETIATVNASVN</sequence>
<evidence type="ECO:0000259" key="6">
    <source>
        <dbReference type="SMART" id="SM00237"/>
    </source>
</evidence>
<keyword evidence="4" id="KW-0406">Ion transport</keyword>
<keyword evidence="3" id="KW-0106">Calcium</keyword>
<dbReference type="SUPFAM" id="SSF48695">
    <property type="entry name" value="Multiheme cytochromes"/>
    <property type="match status" value="1"/>
</dbReference>
<organism evidence="7 8">
    <name type="scientific">Thiomicrorhabdus heinhorstiae</name>
    <dbReference type="NCBI Taxonomy" id="2748010"/>
    <lineage>
        <taxon>Bacteria</taxon>
        <taxon>Pseudomonadati</taxon>
        <taxon>Pseudomonadota</taxon>
        <taxon>Gammaproteobacteria</taxon>
        <taxon>Thiotrichales</taxon>
        <taxon>Piscirickettsiaceae</taxon>
        <taxon>Thiomicrorhabdus</taxon>
    </lineage>
</organism>
<dbReference type="PANTHER" id="PTHR11878">
    <property type="entry name" value="SODIUM/CALCIUM EXCHANGER"/>
    <property type="match status" value="1"/>
</dbReference>
<keyword evidence="8" id="KW-1185">Reference proteome</keyword>
<dbReference type="InterPro" id="IPR036280">
    <property type="entry name" value="Multihaem_cyt_sf"/>
</dbReference>
<evidence type="ECO:0000256" key="2">
    <source>
        <dbReference type="ARBA" id="ARBA00022737"/>
    </source>
</evidence>
<evidence type="ECO:0000256" key="3">
    <source>
        <dbReference type="ARBA" id="ARBA00022837"/>
    </source>
</evidence>
<evidence type="ECO:0000313" key="7">
    <source>
        <dbReference type="EMBL" id="MBF6059119.1"/>
    </source>
</evidence>